<organism evidence="2">
    <name type="scientific">Timema monikensis</name>
    <dbReference type="NCBI Taxonomy" id="170555"/>
    <lineage>
        <taxon>Eukaryota</taxon>
        <taxon>Metazoa</taxon>
        <taxon>Ecdysozoa</taxon>
        <taxon>Arthropoda</taxon>
        <taxon>Hexapoda</taxon>
        <taxon>Insecta</taxon>
        <taxon>Pterygota</taxon>
        <taxon>Neoptera</taxon>
        <taxon>Polyneoptera</taxon>
        <taxon>Phasmatodea</taxon>
        <taxon>Timematodea</taxon>
        <taxon>Timematoidea</taxon>
        <taxon>Timematidae</taxon>
        <taxon>Timema</taxon>
    </lineage>
</organism>
<protein>
    <submittedName>
        <fullName evidence="2">Uncharacterized protein</fullName>
    </submittedName>
</protein>
<evidence type="ECO:0000256" key="1">
    <source>
        <dbReference type="SAM" id="MobiDB-lite"/>
    </source>
</evidence>
<feature type="region of interest" description="Disordered" evidence="1">
    <location>
        <begin position="57"/>
        <end position="85"/>
    </location>
</feature>
<dbReference type="EMBL" id="OB793704">
    <property type="protein sequence ID" value="CAD7428311.1"/>
    <property type="molecule type" value="Genomic_DNA"/>
</dbReference>
<evidence type="ECO:0000313" key="2">
    <source>
        <dbReference type="EMBL" id="CAD7428311.1"/>
    </source>
</evidence>
<gene>
    <name evidence="2" type="ORF">TMSB3V08_LOCUS5123</name>
</gene>
<name>A0A7R9E6E1_9NEOP</name>
<reference evidence="2" key="1">
    <citation type="submission" date="2020-11" db="EMBL/GenBank/DDBJ databases">
        <authorList>
            <person name="Tran Van P."/>
        </authorList>
    </citation>
    <scope>NUCLEOTIDE SEQUENCE</scope>
</reference>
<proteinExistence type="predicted"/>
<accession>A0A7R9E6E1</accession>
<sequence>MRAILLVPRRTELVTNHRLLCHCLVVLASGPLSWSSQSQRLLQFSDVSSVGRRTSGRFSPTLDSAAMNVGHRGPGDVDGSRDSQEPPFKMCNPEHALVATAENLIIENLYIRRRRRANSSENLLERLPREVDRVQVGAVVQQCFGETDRTGFGRTGQVKRDYDDSVQVRHITVSGRDLLQHVNASFNLGDRLPKHCHEIFIGHRGDPSAPSGRPALLPHHEAKQLGEREQRALSHRIEGFQDPLLHLQGVGPQRNAPVELACVGIHRTTVPDVVTGVWVCGSQDALADSKGLHPHFVRVCEEVFHLVMVSDFPYVVVEGPDHVPLLVHVGGPQQLQSIDPLGVRHKIMELDQILHDVCVTRHAGRQQGRHAYNSHQQDQILHDVVWVRSSDNIKKSVAMKEYRSLVLTVRVDIHLGPVKNEQFEYLETTTLRAVVERSVALDALPVDVCVQTQKELGDAVVTLVAGDHKTRVAMPVGHFDIWDITGPQTHESASQVNYRHATN</sequence>
<dbReference type="AlphaFoldDB" id="A0A7R9E6E1"/>
<feature type="compositionally biased region" description="Basic and acidic residues" evidence="1">
    <location>
        <begin position="73"/>
        <end position="84"/>
    </location>
</feature>